<keyword evidence="8" id="KW-1185">Reference proteome</keyword>
<dbReference type="InterPro" id="IPR050474">
    <property type="entry name" value="Hel308_SKI2-like"/>
</dbReference>
<keyword evidence="4" id="KW-0067">ATP-binding</keyword>
<dbReference type="InterPro" id="IPR014001">
    <property type="entry name" value="Helicase_ATP-bd"/>
</dbReference>
<dbReference type="PROSITE" id="PS51192">
    <property type="entry name" value="HELICASE_ATP_BIND_1"/>
    <property type="match status" value="1"/>
</dbReference>
<evidence type="ECO:0000256" key="2">
    <source>
        <dbReference type="ARBA" id="ARBA00022801"/>
    </source>
</evidence>
<dbReference type="GO" id="GO:0004386">
    <property type="term" value="F:helicase activity"/>
    <property type="evidence" value="ECO:0007669"/>
    <property type="project" value="UniProtKB-KW"/>
</dbReference>
<dbReference type="InterPro" id="IPR027417">
    <property type="entry name" value="P-loop_NTPase"/>
</dbReference>
<dbReference type="Pfam" id="PF00271">
    <property type="entry name" value="Helicase_C"/>
    <property type="match status" value="1"/>
</dbReference>
<accession>A0ABV4LDX8</accession>
<sequence>MYDSITSQLIQSTPDLPGLDRESLPDYLSKAYAEIVSSRVLLRNGEANIDDLIETVKFSLRLARTNEALVSISPEREDKKSASFVAATAYQLAYQATVLRDSNITYSYIGLKSISPDVSAMLLFLIAEAFADASEISRIIKLPENDLLQRELIWHLIMLSQGNVEKITARRCPSQKKLVIGEGGQLASNALYYRVLRGVRALAFILQGRRIKGMADPIAVFSEVKELASSTVDIPFQSKTLESQELFPGPFHLASLLIATGNALLDSAVVKILPPNGVDKGLWLDAMKALASTRPYLWKNHKDAIERGYLNSGVSAAIGFPTGSGKSTTAQLKLHATLLRGCKAVFLAPTHALVDQTARDLKKVFPRAGVKGERADDFGLLDSGNDLPDIMVMTPEACLLATHLDPERFVDVGVFIFDECHLIHPKSSEDRRAIDAMLCILGFVRVAPDADIVLMSAMMKNTKELSHWLSELTNRLSISLDNSWKPTRQLRGCIVYDSNRLSTLENLLRNERTKKTKGSVPAKLKRQLTATPLAFFSVKQTWASMDRRDYAKVPFSSKSLELSTNSRWGLTPNSGVVASSIAAEAAKAGIRTLVFSQSIPNAVSIAEKASTKISPCSLDLTGDEKKAYEIAVDEIGSPEKLYIKLSNGKLVNRAGCHHGQLLPEERFLAESLYKREGALAVLAATPTLGQGMNLPADLVIIAEDSQFNMASGSRDILKPEDLLNSAGRAGRAGESATGIVLVIPGKVVGLNDQERTIGNRWTTLREIFGQSDQCIILDDPLTSIMDRIHNQVEEVGDLERYVVARLAEAEKDEEGKSEVTHGLKRSFAAFRQKQKGNTEWIVSRIAAARSILDNNDVDSSEESQALRDLASMLGMPEDVLKELVDSLVSDDFTSFETVDRFVKWMFDWLSRHPHSMYRLLKPENFESLFDNSYNSLQDDVEKAKFAIPLISSGLSLWMQGKTLIEIQKVFSSKTRDLKYTTSARKFVIRMVPDLAHLMSVPLQVLLRYVNDGSTNLSEASPALNYASLAVRRGLNSAEMVAYAVQKEGKSSSRRELHRGFLKIQPYLGNAGVGEKLIELESRVKHAMLQKNTSWD</sequence>
<feature type="domain" description="Helicase ATP-binding" evidence="5">
    <location>
        <begin position="307"/>
        <end position="477"/>
    </location>
</feature>
<protein>
    <submittedName>
        <fullName evidence="7">DEAD/DEAH box helicase</fullName>
    </submittedName>
</protein>
<dbReference type="SMART" id="SM00490">
    <property type="entry name" value="HELICc"/>
    <property type="match status" value="1"/>
</dbReference>
<proteinExistence type="predicted"/>
<dbReference type="Pfam" id="PF00270">
    <property type="entry name" value="DEAD"/>
    <property type="match status" value="1"/>
</dbReference>
<dbReference type="PANTHER" id="PTHR47961">
    <property type="entry name" value="DNA POLYMERASE THETA, PUTATIVE (AFU_ORTHOLOGUE AFUA_1G05260)-RELATED"/>
    <property type="match status" value="1"/>
</dbReference>
<keyword evidence="2" id="KW-0378">Hydrolase</keyword>
<keyword evidence="3 7" id="KW-0347">Helicase</keyword>
<evidence type="ECO:0000313" key="8">
    <source>
        <dbReference type="Proteomes" id="UP001569177"/>
    </source>
</evidence>
<dbReference type="SUPFAM" id="SSF52540">
    <property type="entry name" value="P-loop containing nucleoside triphosphate hydrolases"/>
    <property type="match status" value="1"/>
</dbReference>
<organism evidence="7 8">
    <name type="scientific">Vibrio kanaloae</name>
    <dbReference type="NCBI Taxonomy" id="170673"/>
    <lineage>
        <taxon>Bacteria</taxon>
        <taxon>Pseudomonadati</taxon>
        <taxon>Pseudomonadota</taxon>
        <taxon>Gammaproteobacteria</taxon>
        <taxon>Vibrionales</taxon>
        <taxon>Vibrionaceae</taxon>
        <taxon>Vibrio</taxon>
    </lineage>
</organism>
<dbReference type="Proteomes" id="UP001569177">
    <property type="component" value="Unassembled WGS sequence"/>
</dbReference>
<dbReference type="PROSITE" id="PS51194">
    <property type="entry name" value="HELICASE_CTER"/>
    <property type="match status" value="1"/>
</dbReference>
<reference evidence="7 8" key="1">
    <citation type="submission" date="2024-06" db="EMBL/GenBank/DDBJ databases">
        <authorList>
            <person name="Steensen K."/>
            <person name="Seneca J."/>
            <person name="Bartlau N."/>
            <person name="Yu A.X."/>
            <person name="Polz M.F."/>
        </authorList>
    </citation>
    <scope>NUCLEOTIDE SEQUENCE [LARGE SCALE GENOMIC DNA]</scope>
    <source>
        <strain evidence="7 8">5S240</strain>
    </source>
</reference>
<dbReference type="PANTHER" id="PTHR47961:SF6">
    <property type="entry name" value="DNA-DIRECTED DNA POLYMERASE"/>
    <property type="match status" value="1"/>
</dbReference>
<comment type="caution">
    <text evidence="7">The sequence shown here is derived from an EMBL/GenBank/DDBJ whole genome shotgun (WGS) entry which is preliminary data.</text>
</comment>
<dbReference type="SMART" id="SM00487">
    <property type="entry name" value="DEXDc"/>
    <property type="match status" value="1"/>
</dbReference>
<evidence type="ECO:0000256" key="1">
    <source>
        <dbReference type="ARBA" id="ARBA00022741"/>
    </source>
</evidence>
<dbReference type="EMBL" id="JBGOOJ010000006">
    <property type="protein sequence ID" value="MEZ8090078.1"/>
    <property type="molecule type" value="Genomic_DNA"/>
</dbReference>
<evidence type="ECO:0000259" key="6">
    <source>
        <dbReference type="PROSITE" id="PS51194"/>
    </source>
</evidence>
<evidence type="ECO:0000259" key="5">
    <source>
        <dbReference type="PROSITE" id="PS51192"/>
    </source>
</evidence>
<evidence type="ECO:0000256" key="3">
    <source>
        <dbReference type="ARBA" id="ARBA00022806"/>
    </source>
</evidence>
<feature type="domain" description="Helicase C-terminal" evidence="6">
    <location>
        <begin position="580"/>
        <end position="796"/>
    </location>
</feature>
<evidence type="ECO:0000256" key="4">
    <source>
        <dbReference type="ARBA" id="ARBA00022840"/>
    </source>
</evidence>
<evidence type="ECO:0000313" key="7">
    <source>
        <dbReference type="EMBL" id="MEZ8090078.1"/>
    </source>
</evidence>
<name>A0ABV4LDX8_9VIBR</name>
<dbReference type="RefSeq" id="WP_017056228.1">
    <property type="nucleotide sequence ID" value="NZ_JBGONX010000013.1"/>
</dbReference>
<dbReference type="InterPro" id="IPR001650">
    <property type="entry name" value="Helicase_C-like"/>
</dbReference>
<dbReference type="InterPro" id="IPR011545">
    <property type="entry name" value="DEAD/DEAH_box_helicase_dom"/>
</dbReference>
<dbReference type="Gene3D" id="3.40.50.300">
    <property type="entry name" value="P-loop containing nucleotide triphosphate hydrolases"/>
    <property type="match status" value="2"/>
</dbReference>
<keyword evidence="1" id="KW-0547">Nucleotide-binding</keyword>
<gene>
    <name evidence="7" type="ORF">ACED24_08445</name>
</gene>